<dbReference type="RefSeq" id="XP_014156196.1">
    <property type="nucleotide sequence ID" value="XM_014300721.1"/>
</dbReference>
<organism evidence="2 3">
    <name type="scientific">Sphaeroforma arctica JP610</name>
    <dbReference type="NCBI Taxonomy" id="667725"/>
    <lineage>
        <taxon>Eukaryota</taxon>
        <taxon>Ichthyosporea</taxon>
        <taxon>Ichthyophonida</taxon>
        <taxon>Sphaeroforma</taxon>
    </lineage>
</organism>
<feature type="compositionally biased region" description="Basic residues" evidence="1">
    <location>
        <begin position="135"/>
        <end position="144"/>
    </location>
</feature>
<feature type="compositionally biased region" description="Low complexity" evidence="1">
    <location>
        <begin position="152"/>
        <end position="166"/>
    </location>
</feature>
<evidence type="ECO:0000313" key="3">
    <source>
        <dbReference type="Proteomes" id="UP000054560"/>
    </source>
</evidence>
<feature type="compositionally biased region" description="Basic and acidic residues" evidence="1">
    <location>
        <begin position="80"/>
        <end position="89"/>
    </location>
</feature>
<evidence type="ECO:0000313" key="2">
    <source>
        <dbReference type="EMBL" id="KNC82294.1"/>
    </source>
</evidence>
<sequence length="262" mass="28521">MQQIDIPEAITAQFLTGFPENWMVLAEEYFDTLKASAQQYASDSEDERHARDIESFAPNTKPEEKESHATAAGERVPAGEVHEREKDIDAVPSSGDEETSVATEKSTSVKKKPQSPAKNALKPPTTARKTPTKVGKTHTTRATRSHPEVIVPAATEPTQTSTTKKSTTIRKAGRARAGSDGGSDHEDRRDTKRTRTSTQLPQENRVIAREATNTAQITDPEAEIPSITKQNSSHIQEPLAVAHASALLCCVSCAPSQTWLQT</sequence>
<dbReference type="AlphaFoldDB" id="A0A0L0G0B5"/>
<dbReference type="GeneID" id="25905917"/>
<evidence type="ECO:0000256" key="1">
    <source>
        <dbReference type="SAM" id="MobiDB-lite"/>
    </source>
</evidence>
<accession>A0A0L0G0B5</accession>
<reference evidence="2 3" key="1">
    <citation type="submission" date="2011-02" db="EMBL/GenBank/DDBJ databases">
        <title>The Genome Sequence of Sphaeroforma arctica JP610.</title>
        <authorList>
            <consortium name="The Broad Institute Genome Sequencing Platform"/>
            <person name="Russ C."/>
            <person name="Cuomo C."/>
            <person name="Young S.K."/>
            <person name="Zeng Q."/>
            <person name="Gargeya S."/>
            <person name="Alvarado L."/>
            <person name="Berlin A."/>
            <person name="Chapman S.B."/>
            <person name="Chen Z."/>
            <person name="Freedman E."/>
            <person name="Gellesch M."/>
            <person name="Goldberg J."/>
            <person name="Griggs A."/>
            <person name="Gujja S."/>
            <person name="Heilman E."/>
            <person name="Heiman D."/>
            <person name="Howarth C."/>
            <person name="Mehta T."/>
            <person name="Neiman D."/>
            <person name="Pearson M."/>
            <person name="Roberts A."/>
            <person name="Saif S."/>
            <person name="Shea T."/>
            <person name="Shenoy N."/>
            <person name="Sisk P."/>
            <person name="Stolte C."/>
            <person name="Sykes S."/>
            <person name="White J."/>
            <person name="Yandava C."/>
            <person name="Burger G."/>
            <person name="Gray M.W."/>
            <person name="Holland P.W.H."/>
            <person name="King N."/>
            <person name="Lang F.B.F."/>
            <person name="Roger A.J."/>
            <person name="Ruiz-Trillo I."/>
            <person name="Haas B."/>
            <person name="Nusbaum C."/>
            <person name="Birren B."/>
        </authorList>
    </citation>
    <scope>NUCLEOTIDE SEQUENCE [LARGE SCALE GENOMIC DNA]</scope>
    <source>
        <strain evidence="2 3">JP610</strain>
    </source>
</reference>
<gene>
    <name evidence="2" type="ORF">SARC_05413</name>
</gene>
<proteinExistence type="predicted"/>
<feature type="compositionally biased region" description="Low complexity" evidence="1">
    <location>
        <begin position="122"/>
        <end position="133"/>
    </location>
</feature>
<protein>
    <submittedName>
        <fullName evidence="2">Uncharacterized protein</fullName>
    </submittedName>
</protein>
<dbReference type="Proteomes" id="UP000054560">
    <property type="component" value="Unassembled WGS sequence"/>
</dbReference>
<dbReference type="EMBL" id="KQ241939">
    <property type="protein sequence ID" value="KNC82294.1"/>
    <property type="molecule type" value="Genomic_DNA"/>
</dbReference>
<keyword evidence="3" id="KW-1185">Reference proteome</keyword>
<feature type="region of interest" description="Disordered" evidence="1">
    <location>
        <begin position="37"/>
        <end position="222"/>
    </location>
</feature>
<name>A0A0L0G0B5_9EUKA</name>